<name>A0A1V2A5F2_9BACI</name>
<dbReference type="RefSeq" id="WP_076766988.1">
    <property type="nucleotide sequence ID" value="NZ_MSFI01000022.1"/>
</dbReference>
<evidence type="ECO:0000313" key="6">
    <source>
        <dbReference type="Proteomes" id="UP000188613"/>
    </source>
</evidence>
<evidence type="ECO:0000259" key="4">
    <source>
        <dbReference type="SMART" id="SM00797"/>
    </source>
</evidence>
<protein>
    <submittedName>
        <fullName evidence="5">Allophanate hydrolase</fullName>
    </submittedName>
</protein>
<proteinExistence type="predicted"/>
<dbReference type="SMART" id="SM00797">
    <property type="entry name" value="AHS2"/>
    <property type="match status" value="1"/>
</dbReference>
<dbReference type="GO" id="GO:0016787">
    <property type="term" value="F:hydrolase activity"/>
    <property type="evidence" value="ECO:0007669"/>
    <property type="project" value="UniProtKB-KW"/>
</dbReference>
<dbReference type="InterPro" id="IPR003778">
    <property type="entry name" value="CT_A_B"/>
</dbReference>
<organism evidence="5 6">
    <name type="scientific">Domibacillus epiphyticus</name>
    <dbReference type="NCBI Taxonomy" id="1714355"/>
    <lineage>
        <taxon>Bacteria</taxon>
        <taxon>Bacillati</taxon>
        <taxon>Bacillota</taxon>
        <taxon>Bacilli</taxon>
        <taxon>Bacillales</taxon>
        <taxon>Bacillaceae</taxon>
        <taxon>Domibacillus</taxon>
    </lineage>
</organism>
<keyword evidence="1" id="KW-0547">Nucleotide-binding</keyword>
<reference evidence="5 6" key="1">
    <citation type="submission" date="2016-12" db="EMBL/GenBank/DDBJ databases">
        <title>Domibacillus sp. SAB 38T whole genome sequencing.</title>
        <authorList>
            <person name="Verma A."/>
            <person name="Ojha A.K."/>
            <person name="Krishnamurthi S."/>
        </authorList>
    </citation>
    <scope>NUCLEOTIDE SEQUENCE [LARGE SCALE GENOMIC DNA]</scope>
    <source>
        <strain evidence="5 6">SAB 38</strain>
    </source>
</reference>
<keyword evidence="6" id="KW-1185">Reference proteome</keyword>
<evidence type="ECO:0000256" key="1">
    <source>
        <dbReference type="ARBA" id="ARBA00022741"/>
    </source>
</evidence>
<feature type="domain" description="Carboxyltransferase" evidence="4">
    <location>
        <begin position="23"/>
        <end position="314"/>
    </location>
</feature>
<dbReference type="Gene3D" id="2.40.100.10">
    <property type="entry name" value="Cyclophilin-like"/>
    <property type="match status" value="1"/>
</dbReference>
<dbReference type="PANTHER" id="PTHR43309">
    <property type="entry name" value="5-OXOPROLINASE SUBUNIT C"/>
    <property type="match status" value="1"/>
</dbReference>
<sequence length="332" mass="36256">MIKVKNPGLQTTVQDYGRIGFYEVGMPPSGAMDKYSYTASNLLVGNDENAAVLEVTYLGPVLEFQQDAVIAITGGEIPPKINGEPVSMWETLSIKAGDELSFDFVKGGARVYLAVAGGIDVPQIMDSRSTYTLCGIGGLEGRALQAGDVLQVGTDHHHVVKSGTRILEELIPVFSKRHEIRVVIGLCSYRLTEESKERFFSIDWTVTPEANRVGYRFKGERLNFVEREQPFGAGSNPSNVVDLGYPIGSIQVPDGIEPIALLNDAVTGGGYATVCTIISTDLNKMAQIKTNEKVRFIPVAIEEALQARKEHKQKILQMKKHIEGNLEGQMNG</sequence>
<keyword evidence="3" id="KW-0067">ATP-binding</keyword>
<dbReference type="OrthoDB" id="9782422at2"/>
<evidence type="ECO:0000256" key="2">
    <source>
        <dbReference type="ARBA" id="ARBA00022801"/>
    </source>
</evidence>
<dbReference type="Proteomes" id="UP000188613">
    <property type="component" value="Unassembled WGS sequence"/>
</dbReference>
<comment type="caution">
    <text evidence="5">The sequence shown here is derived from an EMBL/GenBank/DDBJ whole genome shotgun (WGS) entry which is preliminary data.</text>
</comment>
<dbReference type="AlphaFoldDB" id="A0A1V2A5F2"/>
<dbReference type="SUPFAM" id="SSF50891">
    <property type="entry name" value="Cyclophilin-like"/>
    <property type="match status" value="1"/>
</dbReference>
<dbReference type="GO" id="GO:0005524">
    <property type="term" value="F:ATP binding"/>
    <property type="evidence" value="ECO:0007669"/>
    <property type="project" value="UniProtKB-KW"/>
</dbReference>
<gene>
    <name evidence="5" type="ORF">BTO28_13115</name>
</gene>
<dbReference type="EMBL" id="MSFI01000022">
    <property type="protein sequence ID" value="OMP66235.1"/>
    <property type="molecule type" value="Genomic_DNA"/>
</dbReference>
<dbReference type="Pfam" id="PF02626">
    <property type="entry name" value="CT_A_B"/>
    <property type="match status" value="1"/>
</dbReference>
<dbReference type="STRING" id="1714355.BTO28_13115"/>
<keyword evidence="2 5" id="KW-0378">Hydrolase</keyword>
<dbReference type="InterPro" id="IPR052708">
    <property type="entry name" value="PxpC"/>
</dbReference>
<dbReference type="NCBIfam" id="TIGR00724">
    <property type="entry name" value="urea_amlyse_rel"/>
    <property type="match status" value="1"/>
</dbReference>
<accession>A0A1V2A5F2</accession>
<evidence type="ECO:0000256" key="3">
    <source>
        <dbReference type="ARBA" id="ARBA00022840"/>
    </source>
</evidence>
<dbReference type="InterPro" id="IPR029000">
    <property type="entry name" value="Cyclophilin-like_dom_sf"/>
</dbReference>
<dbReference type="PANTHER" id="PTHR43309:SF3">
    <property type="entry name" value="5-OXOPROLINASE SUBUNIT C"/>
    <property type="match status" value="1"/>
</dbReference>
<evidence type="ECO:0000313" key="5">
    <source>
        <dbReference type="EMBL" id="OMP66235.1"/>
    </source>
</evidence>